<protein>
    <recommendedName>
        <fullName evidence="4">Secreted protein</fullName>
    </recommendedName>
</protein>
<keyword evidence="1" id="KW-0732">Signal</keyword>
<organism evidence="2 3">
    <name type="scientific">Calycina marina</name>
    <dbReference type="NCBI Taxonomy" id="1763456"/>
    <lineage>
        <taxon>Eukaryota</taxon>
        <taxon>Fungi</taxon>
        <taxon>Dikarya</taxon>
        <taxon>Ascomycota</taxon>
        <taxon>Pezizomycotina</taxon>
        <taxon>Leotiomycetes</taxon>
        <taxon>Helotiales</taxon>
        <taxon>Pezizellaceae</taxon>
        <taxon>Calycina</taxon>
    </lineage>
</organism>
<gene>
    <name evidence="2" type="ORF">BJ878DRAFT_14296</name>
</gene>
<comment type="caution">
    <text evidence="2">The sequence shown here is derived from an EMBL/GenBank/DDBJ whole genome shotgun (WGS) entry which is preliminary data.</text>
</comment>
<feature type="signal peptide" evidence="1">
    <location>
        <begin position="1"/>
        <end position="26"/>
    </location>
</feature>
<feature type="chain" id="PRO_5040504337" description="Secreted protein" evidence="1">
    <location>
        <begin position="27"/>
        <end position="124"/>
    </location>
</feature>
<reference evidence="2" key="1">
    <citation type="journal article" date="2021" name="IMA Fungus">
        <title>Genomic characterization of three marine fungi, including Emericellopsis atlantica sp. nov. with signatures of a generalist lifestyle and marine biomass degradation.</title>
        <authorList>
            <person name="Hagestad O.C."/>
            <person name="Hou L."/>
            <person name="Andersen J.H."/>
            <person name="Hansen E.H."/>
            <person name="Altermark B."/>
            <person name="Li C."/>
            <person name="Kuhnert E."/>
            <person name="Cox R.J."/>
            <person name="Crous P.W."/>
            <person name="Spatafora J.W."/>
            <person name="Lail K."/>
            <person name="Amirebrahimi M."/>
            <person name="Lipzen A."/>
            <person name="Pangilinan J."/>
            <person name="Andreopoulos W."/>
            <person name="Hayes R.D."/>
            <person name="Ng V."/>
            <person name="Grigoriev I.V."/>
            <person name="Jackson S.A."/>
            <person name="Sutton T.D.S."/>
            <person name="Dobson A.D.W."/>
            <person name="Rama T."/>
        </authorList>
    </citation>
    <scope>NUCLEOTIDE SEQUENCE</scope>
    <source>
        <strain evidence="2">TRa3180A</strain>
    </source>
</reference>
<sequence>MTYSRFLYEVAVRFAFLLQLISTAPGKRSPVVLSYQSLVVLQYQIFAWSSQTSCLSSYFLHVLAPIGHHRCQNCSIRRHCWIQCTISFRTVDGKNIWRNCQLLRHSSLPSSLSSEHRELENHRR</sequence>
<evidence type="ECO:0008006" key="4">
    <source>
        <dbReference type="Google" id="ProtNLM"/>
    </source>
</evidence>
<evidence type="ECO:0000256" key="1">
    <source>
        <dbReference type="SAM" id="SignalP"/>
    </source>
</evidence>
<dbReference type="Proteomes" id="UP000887226">
    <property type="component" value="Unassembled WGS sequence"/>
</dbReference>
<evidence type="ECO:0000313" key="3">
    <source>
        <dbReference type="Proteomes" id="UP000887226"/>
    </source>
</evidence>
<dbReference type="EMBL" id="MU253844">
    <property type="protein sequence ID" value="KAG9245495.1"/>
    <property type="molecule type" value="Genomic_DNA"/>
</dbReference>
<accession>A0A9P7Z5X4</accession>
<dbReference type="AlphaFoldDB" id="A0A9P7Z5X4"/>
<proteinExistence type="predicted"/>
<keyword evidence="3" id="KW-1185">Reference proteome</keyword>
<evidence type="ECO:0000313" key="2">
    <source>
        <dbReference type="EMBL" id="KAG9245495.1"/>
    </source>
</evidence>
<name>A0A9P7Z5X4_9HELO</name>